<gene>
    <name evidence="1" type="ORF">H6G24_23045</name>
</gene>
<dbReference type="Proteomes" id="UP000658514">
    <property type="component" value="Unassembled WGS sequence"/>
</dbReference>
<comment type="caution">
    <text evidence="1">The sequence shown here is derived from an EMBL/GenBank/DDBJ whole genome shotgun (WGS) entry which is preliminary data.</text>
</comment>
<evidence type="ECO:0000313" key="1">
    <source>
        <dbReference type="EMBL" id="MBD2198347.1"/>
    </source>
</evidence>
<evidence type="ECO:0000313" key="2">
    <source>
        <dbReference type="Proteomes" id="UP000658514"/>
    </source>
</evidence>
<protein>
    <submittedName>
        <fullName evidence="1">Uncharacterized protein</fullName>
    </submittedName>
</protein>
<keyword evidence="2" id="KW-1185">Reference proteome</keyword>
<proteinExistence type="predicted"/>
<organism evidence="1 2">
    <name type="scientific">Calothrix parietina FACHB-288</name>
    <dbReference type="NCBI Taxonomy" id="2692896"/>
    <lineage>
        <taxon>Bacteria</taxon>
        <taxon>Bacillati</taxon>
        <taxon>Cyanobacteriota</taxon>
        <taxon>Cyanophyceae</taxon>
        <taxon>Nostocales</taxon>
        <taxon>Calotrichaceae</taxon>
        <taxon>Calothrix</taxon>
    </lineage>
</organism>
<dbReference type="RefSeq" id="WP_190545881.1">
    <property type="nucleotide sequence ID" value="NZ_CAWPNO010000074.1"/>
</dbReference>
<sequence>MNLSTAIKPETTINHTKTESFKISENIAPQIPKTINIRWWWKHHSWAAYELVNGIKVMSDRQMALIVGQSKGNVKNFVQSNNLQVIPVQIPSKVIIQGHTLPTVATYLHQLLKEDKLEQHPLSLSRNEWKELIKALTNNDVQNREPLVPNPRFFSRNYQIVSAKPIQIKLDNNMTLEILAMPSGEYRIGYDEGLNCIQCNPNWLLEDSPKKAKTLAQLKLSPSPVKCLIPASDGIKQIYTLSCDDWLSIWEYFANKGNRRATAILKACAKESISFRVAKLLSSR</sequence>
<accession>A0ABR8AE96</accession>
<name>A0ABR8AE96_9CYAN</name>
<reference evidence="1 2" key="1">
    <citation type="journal article" date="2020" name="ISME J.">
        <title>Comparative genomics reveals insights into cyanobacterial evolution and habitat adaptation.</title>
        <authorList>
            <person name="Chen M.Y."/>
            <person name="Teng W.K."/>
            <person name="Zhao L."/>
            <person name="Hu C.X."/>
            <person name="Zhou Y.K."/>
            <person name="Han B.P."/>
            <person name="Song L.R."/>
            <person name="Shu W.S."/>
        </authorList>
    </citation>
    <scope>NUCLEOTIDE SEQUENCE [LARGE SCALE GENOMIC DNA]</scope>
    <source>
        <strain evidence="1 2">FACHB-288</strain>
    </source>
</reference>
<dbReference type="EMBL" id="JACJQH010000040">
    <property type="protein sequence ID" value="MBD2198347.1"/>
    <property type="molecule type" value="Genomic_DNA"/>
</dbReference>